<dbReference type="EMBL" id="HACG01029494">
    <property type="protein sequence ID" value="CEK76359.1"/>
    <property type="molecule type" value="Transcribed_RNA"/>
</dbReference>
<feature type="non-terminal residue" evidence="1">
    <location>
        <position position="1"/>
    </location>
</feature>
<accession>A0A0B7A5W9</accession>
<name>A0A0B7A5W9_9EUPU</name>
<organism evidence="1">
    <name type="scientific">Arion vulgaris</name>
    <dbReference type="NCBI Taxonomy" id="1028688"/>
    <lineage>
        <taxon>Eukaryota</taxon>
        <taxon>Metazoa</taxon>
        <taxon>Spiralia</taxon>
        <taxon>Lophotrochozoa</taxon>
        <taxon>Mollusca</taxon>
        <taxon>Gastropoda</taxon>
        <taxon>Heterobranchia</taxon>
        <taxon>Euthyneura</taxon>
        <taxon>Panpulmonata</taxon>
        <taxon>Eupulmonata</taxon>
        <taxon>Stylommatophora</taxon>
        <taxon>Helicina</taxon>
        <taxon>Arionoidea</taxon>
        <taxon>Arionidae</taxon>
        <taxon>Arion</taxon>
    </lineage>
</organism>
<evidence type="ECO:0000313" key="1">
    <source>
        <dbReference type="EMBL" id="CEK76359.1"/>
    </source>
</evidence>
<protein>
    <submittedName>
        <fullName evidence="1">Uncharacterized protein</fullName>
    </submittedName>
</protein>
<dbReference type="AlphaFoldDB" id="A0A0B7A5W9"/>
<gene>
    <name evidence="1" type="primary">ORF99637</name>
</gene>
<proteinExistence type="predicted"/>
<reference evidence="1" key="1">
    <citation type="submission" date="2014-12" db="EMBL/GenBank/DDBJ databases">
        <title>Insight into the proteome of Arion vulgaris.</title>
        <authorList>
            <person name="Aradska J."/>
            <person name="Bulat T."/>
            <person name="Smidak R."/>
            <person name="Sarate P."/>
            <person name="Gangsoo J."/>
            <person name="Sialana F."/>
            <person name="Bilban M."/>
            <person name="Lubec G."/>
        </authorList>
    </citation>
    <scope>NUCLEOTIDE SEQUENCE</scope>
    <source>
        <tissue evidence="1">Skin</tissue>
    </source>
</reference>
<sequence length="51" mass="5872">EKNNHYNFYFVWAREIINSSGVENGEIANLSVNKGNNLHHLVIVTKKSLMK</sequence>